<dbReference type="SMART" id="SM00530">
    <property type="entry name" value="HTH_XRE"/>
    <property type="match status" value="1"/>
</dbReference>
<dbReference type="InterPro" id="IPR010982">
    <property type="entry name" value="Lambda_DNA-bd_dom_sf"/>
</dbReference>
<protein>
    <submittedName>
        <fullName evidence="9">XRE family transcriptional regulator</fullName>
    </submittedName>
</protein>
<dbReference type="Gene3D" id="1.10.260.40">
    <property type="entry name" value="lambda repressor-like DNA-binding domains"/>
    <property type="match status" value="1"/>
</dbReference>
<dbReference type="OrthoDB" id="9803128at2"/>
<keyword evidence="6" id="KW-0067">ATP-binding</keyword>
<dbReference type="Proteomes" id="UP000019754">
    <property type="component" value="Unassembled WGS sequence"/>
</dbReference>
<dbReference type="SUPFAM" id="SSF81301">
    <property type="entry name" value="Nucleotidyltransferase"/>
    <property type="match status" value="1"/>
</dbReference>
<evidence type="ECO:0000256" key="4">
    <source>
        <dbReference type="ARBA" id="ARBA00022723"/>
    </source>
</evidence>
<dbReference type="InterPro" id="IPR043519">
    <property type="entry name" value="NT_sf"/>
</dbReference>
<proteinExistence type="predicted"/>
<evidence type="ECO:0000256" key="7">
    <source>
        <dbReference type="ARBA" id="ARBA00022842"/>
    </source>
</evidence>
<dbReference type="InterPro" id="IPR041633">
    <property type="entry name" value="Polbeta"/>
</dbReference>
<keyword evidence="2" id="KW-0808">Transferase</keyword>
<dbReference type="AlphaFoldDB" id="A0A022L0G9"/>
<dbReference type="CDD" id="cd00093">
    <property type="entry name" value="HTH_XRE"/>
    <property type="match status" value="1"/>
</dbReference>
<dbReference type="STRING" id="1249481.D641_0108050"/>
<evidence type="ECO:0000259" key="8">
    <source>
        <dbReference type="PROSITE" id="PS50943"/>
    </source>
</evidence>
<evidence type="ECO:0000256" key="2">
    <source>
        <dbReference type="ARBA" id="ARBA00022679"/>
    </source>
</evidence>
<keyword evidence="10" id="KW-1185">Reference proteome</keyword>
<dbReference type="GO" id="GO:0005524">
    <property type="term" value="F:ATP binding"/>
    <property type="evidence" value="ECO:0007669"/>
    <property type="project" value="UniProtKB-KW"/>
</dbReference>
<dbReference type="PROSITE" id="PS50943">
    <property type="entry name" value="HTH_CROC1"/>
    <property type="match status" value="1"/>
</dbReference>
<dbReference type="Gene3D" id="3.30.460.10">
    <property type="entry name" value="Beta Polymerase, domain 2"/>
    <property type="match status" value="1"/>
</dbReference>
<dbReference type="HOGENOM" id="CLU_130257_0_0_11"/>
<dbReference type="PANTHER" id="PTHR33571">
    <property type="entry name" value="SSL8005 PROTEIN"/>
    <property type="match status" value="1"/>
</dbReference>
<evidence type="ECO:0000256" key="5">
    <source>
        <dbReference type="ARBA" id="ARBA00022741"/>
    </source>
</evidence>
<evidence type="ECO:0000256" key="3">
    <source>
        <dbReference type="ARBA" id="ARBA00022695"/>
    </source>
</evidence>
<organism evidence="9 10">
    <name type="scientific">Brachybacterium muris UCD-AY4</name>
    <dbReference type="NCBI Taxonomy" id="1249481"/>
    <lineage>
        <taxon>Bacteria</taxon>
        <taxon>Bacillati</taxon>
        <taxon>Actinomycetota</taxon>
        <taxon>Actinomycetes</taxon>
        <taxon>Micrococcales</taxon>
        <taxon>Dermabacteraceae</taxon>
        <taxon>Brachybacterium</taxon>
    </lineage>
</organism>
<accession>A0A022L0G9</accession>
<keyword evidence="5" id="KW-0547">Nucleotide-binding</keyword>
<dbReference type="CDD" id="cd05403">
    <property type="entry name" value="NT_KNTase_like"/>
    <property type="match status" value="1"/>
</dbReference>
<dbReference type="GO" id="GO:0046872">
    <property type="term" value="F:metal ion binding"/>
    <property type="evidence" value="ECO:0007669"/>
    <property type="project" value="UniProtKB-KW"/>
</dbReference>
<keyword evidence="3" id="KW-0548">Nucleotidyltransferase</keyword>
<comment type="caution">
    <text evidence="9">The sequence shown here is derived from an EMBL/GenBank/DDBJ whole genome shotgun (WGS) entry which is preliminary data.</text>
</comment>
<feature type="domain" description="HTH cro/C1-type" evidence="8">
    <location>
        <begin position="12"/>
        <end position="66"/>
    </location>
</feature>
<dbReference type="SUPFAM" id="SSF47413">
    <property type="entry name" value="lambda repressor-like DNA-binding domains"/>
    <property type="match status" value="1"/>
</dbReference>
<reference evidence="9 10" key="1">
    <citation type="journal article" date="2013" name="Genome Announc.">
        <title>Draft genome sequence of an Actinobacterium, Brachybacterium muris strain UCD-AY4.</title>
        <authorList>
            <person name="Lo J.R."/>
            <person name="Lang J.M."/>
            <person name="Darling A.E."/>
            <person name="Eisen J.A."/>
            <person name="Coil D.A."/>
        </authorList>
    </citation>
    <scope>NUCLEOTIDE SEQUENCE [LARGE SCALE GENOMIC DNA]</scope>
    <source>
        <strain evidence="9 10">UCD-AY4</strain>
    </source>
</reference>
<dbReference type="Pfam" id="PF18765">
    <property type="entry name" value="Polbeta"/>
    <property type="match status" value="1"/>
</dbReference>
<evidence type="ECO:0000256" key="1">
    <source>
        <dbReference type="ARBA" id="ARBA00001946"/>
    </source>
</evidence>
<dbReference type="Pfam" id="PF01381">
    <property type="entry name" value="HTH_3"/>
    <property type="match status" value="1"/>
</dbReference>
<dbReference type="GO" id="GO:0016779">
    <property type="term" value="F:nucleotidyltransferase activity"/>
    <property type="evidence" value="ECO:0007669"/>
    <property type="project" value="UniProtKB-KW"/>
</dbReference>
<name>A0A022L0G9_9MICO</name>
<gene>
    <name evidence="9" type="ORF">D641_0108050</name>
</gene>
<dbReference type="EMBL" id="AORC01000009">
    <property type="protein sequence ID" value="EYT49369.1"/>
    <property type="molecule type" value="Genomic_DNA"/>
</dbReference>
<dbReference type="PANTHER" id="PTHR33571:SF12">
    <property type="entry name" value="BSL3053 PROTEIN"/>
    <property type="match status" value="1"/>
</dbReference>
<dbReference type="InterPro" id="IPR052038">
    <property type="entry name" value="Type-VII_TA_antitoxin"/>
</dbReference>
<sequence>MTVPLQDAPRVLRAARKDAGMTQRALAEAVGAQQPHIAAIESGRRAVSAEMLARLLAAADYRPSLALAAHRDELLALAARRGLHHVRVFGSVARGSDHHQSDVDLLVSRDPDSDPLDYALFVADASDLLGFPVDVVIDGVETPEHLRETAVPL</sequence>
<keyword evidence="7" id="KW-0460">Magnesium</keyword>
<evidence type="ECO:0000256" key="6">
    <source>
        <dbReference type="ARBA" id="ARBA00022840"/>
    </source>
</evidence>
<comment type="cofactor">
    <cofactor evidence="1">
        <name>Mg(2+)</name>
        <dbReference type="ChEBI" id="CHEBI:18420"/>
    </cofactor>
</comment>
<keyword evidence="4" id="KW-0479">Metal-binding</keyword>
<dbReference type="InterPro" id="IPR001387">
    <property type="entry name" value="Cro/C1-type_HTH"/>
</dbReference>
<dbReference type="GO" id="GO:0003677">
    <property type="term" value="F:DNA binding"/>
    <property type="evidence" value="ECO:0007669"/>
    <property type="project" value="InterPro"/>
</dbReference>
<evidence type="ECO:0000313" key="10">
    <source>
        <dbReference type="Proteomes" id="UP000019754"/>
    </source>
</evidence>
<evidence type="ECO:0000313" key="9">
    <source>
        <dbReference type="EMBL" id="EYT49369.1"/>
    </source>
</evidence>
<dbReference type="RefSeq" id="WP_017823143.1">
    <property type="nucleotide sequence ID" value="NZ_AORC01000009.1"/>
</dbReference>